<dbReference type="RefSeq" id="WP_004038985.1">
    <property type="nucleotide sequence ID" value="NZ_CM001555.1"/>
</dbReference>
<protein>
    <submittedName>
        <fullName evidence="1">Uncharacterized protein</fullName>
    </submittedName>
</protein>
<dbReference type="STRING" id="28892.Metli_1329"/>
<name>J0S9I6_9EURY</name>
<sequence length="249" mass="28494">MKFDEENLGVALEIFYSILKNGSITRTDNPREFLRYDQETEVREALEVCARKQGLVLCRYHDVFYLSPGINNPVFGLSNTEIKNGLGYGFKNPEMYTAFFIMHILIAEFYRDSTREPYLEKVHKTRLLEVVEQKMKAMEALEDLETTSEGHQFNFKVIAETWNKLPSAELRPDECDEIKQRGISSKNALVNSTIAFMEKNQLVREHDGAVYLTPRCKAIIAGTYSNEEVQADLRAFIEGLGDAAEEDDA</sequence>
<dbReference type="HOGENOM" id="CLU_096710_0_0_2"/>
<dbReference type="Pfam" id="PF19539">
    <property type="entry name" value="DUF6063"/>
    <property type="match status" value="1"/>
</dbReference>
<reference evidence="1 2" key="1">
    <citation type="submission" date="2011-08" db="EMBL/GenBank/DDBJ databases">
        <title>The complete genome of Methanofollis liminatans DSM 4140.</title>
        <authorList>
            <consortium name="US DOE Joint Genome Institute (JGI-PGF)"/>
            <person name="Lucas S."/>
            <person name="Han J."/>
            <person name="Lapidus A."/>
            <person name="Bruce D."/>
            <person name="Goodwin L."/>
            <person name="Pitluck S."/>
            <person name="Peters L."/>
            <person name="Kyrpides N."/>
            <person name="Mavromatis K."/>
            <person name="Ivanova N."/>
            <person name="Mikhailova N."/>
            <person name="Lu M."/>
            <person name="Detter J.C."/>
            <person name="Tapia R."/>
            <person name="Han C."/>
            <person name="Land M."/>
            <person name="Hauser L."/>
            <person name="Markowitz V."/>
            <person name="Cheng J.-F."/>
            <person name="Hugenholtz P."/>
            <person name="Woyke T."/>
            <person name="Wu D."/>
            <person name="Spring S."/>
            <person name="Schuler E."/>
            <person name="Brambilla E."/>
            <person name="Klenk H.-P."/>
            <person name="Eisen J.A."/>
        </authorList>
    </citation>
    <scope>NUCLEOTIDE SEQUENCE [LARGE SCALE GENOMIC DNA]</scope>
    <source>
        <strain evidence="1 2">DSM 4140</strain>
    </source>
</reference>
<organism evidence="1 2">
    <name type="scientific">Methanofollis liminatans DSM 4140</name>
    <dbReference type="NCBI Taxonomy" id="28892"/>
    <lineage>
        <taxon>Archaea</taxon>
        <taxon>Methanobacteriati</taxon>
        <taxon>Methanobacteriota</taxon>
        <taxon>Stenosarchaea group</taxon>
        <taxon>Methanomicrobia</taxon>
        <taxon>Methanomicrobiales</taxon>
        <taxon>Methanomicrobiaceae</taxon>
        <taxon>Methanofollis</taxon>
    </lineage>
</organism>
<dbReference type="AlphaFoldDB" id="J0S9I6"/>
<gene>
    <name evidence="1" type="ORF">Metli_1329</name>
</gene>
<dbReference type="OrthoDB" id="145328at2157"/>
<proteinExistence type="predicted"/>
<evidence type="ECO:0000313" key="2">
    <source>
        <dbReference type="Proteomes" id="UP000005095"/>
    </source>
</evidence>
<dbReference type="InterPro" id="IPR045707">
    <property type="entry name" value="DUF6063"/>
</dbReference>
<evidence type="ECO:0000313" key="1">
    <source>
        <dbReference type="EMBL" id="EJG07284.1"/>
    </source>
</evidence>
<dbReference type="EMBL" id="CM001555">
    <property type="protein sequence ID" value="EJG07284.1"/>
    <property type="molecule type" value="Genomic_DNA"/>
</dbReference>
<keyword evidence="2" id="KW-1185">Reference proteome</keyword>
<dbReference type="Proteomes" id="UP000005095">
    <property type="component" value="Chromosome"/>
</dbReference>
<accession>J0S9I6</accession>